<accession>A0A142CP92</accession>
<dbReference type="EMBL" id="KU707950">
    <property type="protein sequence ID" value="AMQ12387.1"/>
    <property type="molecule type" value="Genomic_DNA"/>
</dbReference>
<proteinExistence type="predicted"/>
<dbReference type="AlphaFoldDB" id="A0A142CP92"/>
<geneLocation type="plasmid" evidence="1">
    <name>pM411</name>
</geneLocation>
<reference evidence="1" key="1">
    <citation type="submission" date="2016-02" db="EMBL/GenBank/DDBJ databases">
        <authorList>
            <person name="Ma X."/>
        </authorList>
    </citation>
    <scope>NUCLEOTIDE SEQUENCE</scope>
    <source>
        <strain evidence="1">1-3</strain>
        <plasmid evidence="1">pM411</plasmid>
    </source>
</reference>
<keyword evidence="1" id="KW-0614">Plasmid</keyword>
<sequence length="102" mass="11828">MVLKLPAILPSGSAGKFLKKIWNLEKKGGEEAILLPYYDPPFKCRVPNRSTNPDKPIHTKCYSDQQKVNKPPTKFWKYNDKKVVEYIYVKLYNVLMNIKGVL</sequence>
<organism evidence="1">
    <name type="scientific">Lactiplantibacillus plantarum</name>
    <name type="common">Lactobacillus plantarum</name>
    <dbReference type="NCBI Taxonomy" id="1590"/>
    <lineage>
        <taxon>Bacteria</taxon>
        <taxon>Bacillati</taxon>
        <taxon>Bacillota</taxon>
        <taxon>Bacilli</taxon>
        <taxon>Lactobacillales</taxon>
        <taxon>Lactobacillaceae</taxon>
        <taxon>Lactiplantibacillus</taxon>
    </lineage>
</organism>
<dbReference type="RefSeq" id="WP_176703007.1">
    <property type="nucleotide sequence ID" value="NZ_KU707950.1"/>
</dbReference>
<protein>
    <submittedName>
        <fullName evidence="1">Uncharacterized protein</fullName>
    </submittedName>
</protein>
<name>A0A142CP92_LACPN</name>
<evidence type="ECO:0000313" key="1">
    <source>
        <dbReference type="EMBL" id="AMQ12387.1"/>
    </source>
</evidence>